<proteinExistence type="predicted"/>
<evidence type="ECO:0000256" key="5">
    <source>
        <dbReference type="ARBA" id="ARBA00023136"/>
    </source>
</evidence>
<feature type="transmembrane region" description="Helical" evidence="7">
    <location>
        <begin position="363"/>
        <end position="384"/>
    </location>
</feature>
<keyword evidence="2" id="KW-0813">Transport</keyword>
<feature type="compositionally biased region" description="Polar residues" evidence="6">
    <location>
        <begin position="313"/>
        <end position="322"/>
    </location>
</feature>
<evidence type="ECO:0000256" key="6">
    <source>
        <dbReference type="SAM" id="MobiDB-lite"/>
    </source>
</evidence>
<dbReference type="Gene3D" id="1.20.1250.20">
    <property type="entry name" value="MFS general substrate transporter like domains"/>
    <property type="match status" value="1"/>
</dbReference>
<dbReference type="AlphaFoldDB" id="A0A8H7C5A9"/>
<feature type="transmembrane region" description="Helical" evidence="7">
    <location>
        <begin position="175"/>
        <end position="192"/>
    </location>
</feature>
<dbReference type="PANTHER" id="PTHR23504:SF15">
    <property type="entry name" value="MAJOR FACILITATOR SUPERFAMILY (MFS) PROFILE DOMAIN-CONTAINING PROTEIN"/>
    <property type="match status" value="1"/>
</dbReference>
<keyword evidence="5 7" id="KW-0472">Membrane</keyword>
<accession>A0A8H7C5A9</accession>
<evidence type="ECO:0000256" key="1">
    <source>
        <dbReference type="ARBA" id="ARBA00004141"/>
    </source>
</evidence>
<dbReference type="PANTHER" id="PTHR23504">
    <property type="entry name" value="MAJOR FACILITATOR SUPERFAMILY DOMAIN-CONTAINING PROTEIN 10"/>
    <property type="match status" value="1"/>
</dbReference>
<dbReference type="InterPro" id="IPR020846">
    <property type="entry name" value="MFS_dom"/>
</dbReference>
<keyword evidence="3 7" id="KW-0812">Transmembrane</keyword>
<feature type="domain" description="Major facilitator superfamily (MFS) profile" evidence="8">
    <location>
        <begin position="102"/>
        <end position="522"/>
    </location>
</feature>
<dbReference type="InterPro" id="IPR011701">
    <property type="entry name" value="MFS"/>
</dbReference>
<keyword evidence="4 7" id="KW-1133">Transmembrane helix</keyword>
<dbReference type="SUPFAM" id="SSF103473">
    <property type="entry name" value="MFS general substrate transporter"/>
    <property type="match status" value="1"/>
</dbReference>
<organism evidence="9 10">
    <name type="scientific">Agaricus bisporus var. burnettii</name>
    <dbReference type="NCBI Taxonomy" id="192524"/>
    <lineage>
        <taxon>Eukaryota</taxon>
        <taxon>Fungi</taxon>
        <taxon>Dikarya</taxon>
        <taxon>Basidiomycota</taxon>
        <taxon>Agaricomycotina</taxon>
        <taxon>Agaricomycetes</taxon>
        <taxon>Agaricomycetidae</taxon>
        <taxon>Agaricales</taxon>
        <taxon>Agaricineae</taxon>
        <taxon>Agaricaceae</taxon>
        <taxon>Agaricus</taxon>
    </lineage>
</organism>
<dbReference type="Pfam" id="PF07690">
    <property type="entry name" value="MFS_1"/>
    <property type="match status" value="1"/>
</dbReference>
<evidence type="ECO:0000256" key="3">
    <source>
        <dbReference type="ARBA" id="ARBA00022692"/>
    </source>
</evidence>
<evidence type="ECO:0000256" key="7">
    <source>
        <dbReference type="SAM" id="Phobius"/>
    </source>
</evidence>
<evidence type="ECO:0000256" key="2">
    <source>
        <dbReference type="ARBA" id="ARBA00022448"/>
    </source>
</evidence>
<dbReference type="PROSITE" id="PS50850">
    <property type="entry name" value="MFS"/>
    <property type="match status" value="1"/>
</dbReference>
<gene>
    <name evidence="9" type="ORF">Agabi119p4_9125</name>
</gene>
<name>A0A8H7C5A9_AGABI</name>
<feature type="transmembrane region" description="Helical" evidence="7">
    <location>
        <begin position="232"/>
        <end position="255"/>
    </location>
</feature>
<feature type="region of interest" description="Disordered" evidence="6">
    <location>
        <begin position="304"/>
        <end position="324"/>
    </location>
</feature>
<reference evidence="9 10" key="1">
    <citation type="journal article" name="Sci. Rep.">
        <title>Telomere-to-telomere assembled and centromere annotated genomes of the two main subspecies of the button mushroom Agaricus bisporus reveal especially polymorphic chromosome ends.</title>
        <authorList>
            <person name="Sonnenberg A.S.M."/>
            <person name="Sedaghat-Telgerd N."/>
            <person name="Lavrijssen B."/>
            <person name="Ohm R.A."/>
            <person name="Hendrickx P.M."/>
            <person name="Scholtmeijer K."/>
            <person name="Baars J.J.P."/>
            <person name="van Peer A."/>
        </authorList>
    </citation>
    <scope>NUCLEOTIDE SEQUENCE [LARGE SCALE GENOMIC DNA]</scope>
    <source>
        <strain evidence="9 10">H119_p4</strain>
    </source>
</reference>
<dbReference type="GO" id="GO:0016020">
    <property type="term" value="C:membrane"/>
    <property type="evidence" value="ECO:0007669"/>
    <property type="project" value="UniProtKB-SubCell"/>
</dbReference>
<feature type="transmembrane region" description="Helical" evidence="7">
    <location>
        <begin position="276"/>
        <end position="298"/>
    </location>
</feature>
<sequence length="522" mass="57526">MMSSCGSGSAAISCRCTPDHRSTETEVFEARSPKEFLPYPRSAVQSIFSMTFSQREDDTIPQENLNYEVERPSTPVHWTSEDSDALAAVSFEEQRSPLPKFQLSLVLLVQLSEPITALVIYPFINQAIRDTGITKGDDNWTGYYAGIIESTFFFTETITVFHWGWLSDRIGRRPVLLLGPLGLTFAMLWFGYSTSFWPLIFARSFQGMFNGNIGVSKTVMVELTDETNIGDAFAMMPFMWSIGSTIAPFIGGPLSNPAQRWPHVFSKIEIFKSHPYFLPCLVSALIALFTSIVVFLGFKETHSDSSIHSKSSQGLENPQSRSSTDRLLDDGYTDYGAATSPTHSSCSSTSERPTLRSMLTSKVTLVIIVNYFFLSFTQMAYSVLMPLVYSTQLRFGGLGFNPYQIVSTHLARRDGGVGVGTCIYMAVQLFFQFMAWMGYGAIHVVVAETTPKPILGSINGIVQMAGCAARTIAPISASSLFSISMERQLLGGDLVYLVVVGIILAGIAFSLALPRCKEKHTG</sequence>
<feature type="transmembrane region" description="Helical" evidence="7">
    <location>
        <begin position="422"/>
        <end position="442"/>
    </location>
</feature>
<comment type="subcellular location">
    <subcellularLocation>
        <location evidence="1">Membrane</location>
        <topology evidence="1">Multi-pass membrane protein</topology>
    </subcellularLocation>
</comment>
<comment type="caution">
    <text evidence="9">The sequence shown here is derived from an EMBL/GenBank/DDBJ whole genome shotgun (WGS) entry which is preliminary data.</text>
</comment>
<dbReference type="Proteomes" id="UP000629468">
    <property type="component" value="Unassembled WGS sequence"/>
</dbReference>
<dbReference type="GO" id="GO:0022857">
    <property type="term" value="F:transmembrane transporter activity"/>
    <property type="evidence" value="ECO:0007669"/>
    <property type="project" value="InterPro"/>
</dbReference>
<dbReference type="EMBL" id="JABXXO010000012">
    <property type="protein sequence ID" value="KAF7762532.1"/>
    <property type="molecule type" value="Genomic_DNA"/>
</dbReference>
<evidence type="ECO:0000256" key="4">
    <source>
        <dbReference type="ARBA" id="ARBA00022989"/>
    </source>
</evidence>
<evidence type="ECO:0000259" key="8">
    <source>
        <dbReference type="PROSITE" id="PS50850"/>
    </source>
</evidence>
<feature type="transmembrane region" description="Helical" evidence="7">
    <location>
        <begin position="144"/>
        <end position="163"/>
    </location>
</feature>
<evidence type="ECO:0000313" key="9">
    <source>
        <dbReference type="EMBL" id="KAF7762532.1"/>
    </source>
</evidence>
<dbReference type="InterPro" id="IPR036259">
    <property type="entry name" value="MFS_trans_sf"/>
</dbReference>
<evidence type="ECO:0000313" key="10">
    <source>
        <dbReference type="Proteomes" id="UP000629468"/>
    </source>
</evidence>
<protein>
    <recommendedName>
        <fullName evidence="8">Major facilitator superfamily (MFS) profile domain-containing protein</fullName>
    </recommendedName>
</protein>
<feature type="transmembrane region" description="Helical" evidence="7">
    <location>
        <begin position="494"/>
        <end position="513"/>
    </location>
</feature>
<feature type="transmembrane region" description="Helical" evidence="7">
    <location>
        <begin position="103"/>
        <end position="124"/>
    </location>
</feature>